<evidence type="ECO:0008006" key="2">
    <source>
        <dbReference type="Google" id="ProtNLM"/>
    </source>
</evidence>
<name>A0A7J3SNA7_9CREN</name>
<protein>
    <recommendedName>
        <fullName evidence="2">Non-specific serine/threonine protein kinase</fullName>
    </recommendedName>
</protein>
<dbReference type="SUPFAM" id="SSF56112">
    <property type="entry name" value="Protein kinase-like (PK-like)"/>
    <property type="match status" value="1"/>
</dbReference>
<dbReference type="EMBL" id="DTLS01000176">
    <property type="protein sequence ID" value="HGZ60772.1"/>
    <property type="molecule type" value="Genomic_DNA"/>
</dbReference>
<organism evidence="1">
    <name type="scientific">Fervidicoccus fontis</name>
    <dbReference type="NCBI Taxonomy" id="683846"/>
    <lineage>
        <taxon>Archaea</taxon>
        <taxon>Thermoproteota</taxon>
        <taxon>Thermoprotei</taxon>
        <taxon>Fervidicoccales</taxon>
        <taxon>Fervidicoccaceae</taxon>
        <taxon>Fervidicoccus</taxon>
    </lineage>
</organism>
<proteinExistence type="predicted"/>
<reference evidence="1" key="1">
    <citation type="journal article" date="2020" name="mSystems">
        <title>Genome- and Community-Level Interaction Insights into Carbon Utilization and Element Cycling Functions of Hydrothermarchaeota in Hydrothermal Sediment.</title>
        <authorList>
            <person name="Zhou Z."/>
            <person name="Liu Y."/>
            <person name="Xu W."/>
            <person name="Pan J."/>
            <person name="Luo Z.H."/>
            <person name="Li M."/>
        </authorList>
    </citation>
    <scope>NUCLEOTIDE SEQUENCE [LARGE SCALE GENOMIC DNA]</scope>
    <source>
        <strain evidence="1">SpSt-885</strain>
    </source>
</reference>
<gene>
    <name evidence="1" type="ORF">ENW83_06220</name>
</gene>
<comment type="caution">
    <text evidence="1">The sequence shown here is derived from an EMBL/GenBank/DDBJ whole genome shotgun (WGS) entry which is preliminary data.</text>
</comment>
<evidence type="ECO:0000313" key="1">
    <source>
        <dbReference type="EMBL" id="HGZ60772.1"/>
    </source>
</evidence>
<dbReference type="InterPro" id="IPR011009">
    <property type="entry name" value="Kinase-like_dom_sf"/>
</dbReference>
<dbReference type="AlphaFoldDB" id="A0A7J3SNA7"/>
<accession>A0A7J3SNA7</accession>
<sequence length="217" mass="25331">MNKTRLFSRKNEVFLEESESILVIRKRFRKSSSFLKERDYLSYLKEKIEVPSILSEDIERHELILQFLDGPPIIQLDTKEFLIAVSMASIWLRKLHFLGVVKGDCNPRNFIMHRGKIYGIDFEEASLLVDGSYDPIKDLVDLISTTAVTLYTRGLHPLKSLELSLGHVLESYGAHPLPEINYKELIKNFLRDRKKFRPERSHIFDALIEETKNIEIL</sequence>